<proteinExistence type="predicted"/>
<feature type="non-terminal residue" evidence="1">
    <location>
        <position position="121"/>
    </location>
</feature>
<protein>
    <submittedName>
        <fullName evidence="1">Uncharacterized protein</fullName>
    </submittedName>
</protein>
<name>A0A0F9SU29_9ZZZZ</name>
<dbReference type="EMBL" id="LAZR01000361">
    <property type="protein sequence ID" value="KKN72475.1"/>
    <property type="molecule type" value="Genomic_DNA"/>
</dbReference>
<organism evidence="1">
    <name type="scientific">marine sediment metagenome</name>
    <dbReference type="NCBI Taxonomy" id="412755"/>
    <lineage>
        <taxon>unclassified sequences</taxon>
        <taxon>metagenomes</taxon>
        <taxon>ecological metagenomes</taxon>
    </lineage>
</organism>
<accession>A0A0F9SU29</accession>
<comment type="caution">
    <text evidence="1">The sequence shown here is derived from an EMBL/GenBank/DDBJ whole genome shotgun (WGS) entry which is preliminary data.</text>
</comment>
<evidence type="ECO:0000313" key="1">
    <source>
        <dbReference type="EMBL" id="KKN72475.1"/>
    </source>
</evidence>
<dbReference type="AlphaFoldDB" id="A0A0F9SU29"/>
<gene>
    <name evidence="1" type="ORF">LCGC14_0409790</name>
</gene>
<reference evidence="1" key="1">
    <citation type="journal article" date="2015" name="Nature">
        <title>Complex archaea that bridge the gap between prokaryotes and eukaryotes.</title>
        <authorList>
            <person name="Spang A."/>
            <person name="Saw J.H."/>
            <person name="Jorgensen S.L."/>
            <person name="Zaremba-Niedzwiedzka K."/>
            <person name="Martijn J."/>
            <person name="Lind A.E."/>
            <person name="van Eijk R."/>
            <person name="Schleper C."/>
            <person name="Guy L."/>
            <person name="Ettema T.J."/>
        </authorList>
    </citation>
    <scope>NUCLEOTIDE SEQUENCE</scope>
</reference>
<sequence length="121" mass="13646">MAWTDDDYTIELDTEYTAYLNDRVRDRYGSSGPRNATHASDLFMCLRKSWTRLQIENGKMDAPDGLLNDIDDNTILTWTGGLMFEDLVSEGERQAASVYCWKCQAVGSMPPRIPGEKEAAT</sequence>